<feature type="transmembrane region" description="Helical" evidence="7">
    <location>
        <begin position="20"/>
        <end position="42"/>
    </location>
</feature>
<dbReference type="RefSeq" id="WP_200435263.1">
    <property type="nucleotide sequence ID" value="NZ_JAEHFL010000002.1"/>
</dbReference>
<feature type="transmembrane region" description="Helical" evidence="7">
    <location>
        <begin position="256"/>
        <end position="277"/>
    </location>
</feature>
<comment type="subcellular location">
    <subcellularLocation>
        <location evidence="1">Cell membrane</location>
        <topology evidence="1">Multi-pass membrane protein</topology>
    </subcellularLocation>
</comment>
<dbReference type="PANTHER" id="PTHR30572">
    <property type="entry name" value="MEMBRANE COMPONENT OF TRANSPORTER-RELATED"/>
    <property type="match status" value="1"/>
</dbReference>
<keyword evidence="11" id="KW-1185">Reference proteome</keyword>
<dbReference type="PANTHER" id="PTHR30572:SF4">
    <property type="entry name" value="ABC TRANSPORTER PERMEASE YTRF"/>
    <property type="match status" value="1"/>
</dbReference>
<dbReference type="GO" id="GO:0022857">
    <property type="term" value="F:transmembrane transporter activity"/>
    <property type="evidence" value="ECO:0007669"/>
    <property type="project" value="TreeGrafter"/>
</dbReference>
<keyword evidence="3 7" id="KW-0812">Transmembrane</keyword>
<feature type="domain" description="ABC3 transporter permease C-terminal" evidence="8">
    <location>
        <begin position="725"/>
        <end position="841"/>
    </location>
</feature>
<evidence type="ECO:0000259" key="8">
    <source>
        <dbReference type="Pfam" id="PF02687"/>
    </source>
</evidence>
<dbReference type="InterPro" id="IPR050250">
    <property type="entry name" value="Macrolide_Exporter_MacB"/>
</dbReference>
<evidence type="ECO:0000256" key="7">
    <source>
        <dbReference type="SAM" id="Phobius"/>
    </source>
</evidence>
<feature type="transmembrane region" description="Helical" evidence="7">
    <location>
        <begin position="428"/>
        <end position="447"/>
    </location>
</feature>
<evidence type="ECO:0000313" key="10">
    <source>
        <dbReference type="EMBL" id="MBK3427164.1"/>
    </source>
</evidence>
<accession>A0A8I1LC06</accession>
<feature type="transmembrane region" description="Helical" evidence="7">
    <location>
        <begin position="402"/>
        <end position="421"/>
    </location>
</feature>
<dbReference type="InterPro" id="IPR025857">
    <property type="entry name" value="MacB_PCD"/>
</dbReference>
<feature type="transmembrane region" description="Helical" evidence="7">
    <location>
        <begin position="349"/>
        <end position="373"/>
    </location>
</feature>
<comment type="similarity">
    <text evidence="6">Belongs to the ABC-4 integral membrane protein family.</text>
</comment>
<dbReference type="Proteomes" id="UP000603369">
    <property type="component" value="Unassembled WGS sequence"/>
</dbReference>
<feature type="transmembrane region" description="Helical" evidence="7">
    <location>
        <begin position="487"/>
        <end position="509"/>
    </location>
</feature>
<gene>
    <name evidence="10" type="ORF">JDP02_01365</name>
</gene>
<comment type="caution">
    <text evidence="10">The sequence shown here is derived from an EMBL/GenBank/DDBJ whole genome shotgun (WGS) entry which is preliminary data.</text>
</comment>
<evidence type="ECO:0000256" key="5">
    <source>
        <dbReference type="ARBA" id="ARBA00023136"/>
    </source>
</evidence>
<sequence>MARGNAMRRVSLRNIVAHKLRLGLTILAVVLGTAFIAGSFMFTNSLKSTFDSAVDNQFHGVDAVVSQKDDNGGKLDEKLRQKLADDKDVKNINIADSETVVAANENSEAYQTQGGTASVVPFYPEDKVVGGADKLKEGEEPSGKDEVLVNSSAADKYGISVGQKLIVVHPDEQDMVTVSGISEPAVDQGESIVLSMAEKDYLERYGDPSQLKVSAADGVDANALVDHLNEKYEVKAESGERLAEETSEMMSSALKFINYFLIAFGLIALLVGTFIIANTFSMIVAQRTKEFALLRALGASRRQITNSVVVESAIVGVLGSIVGVVAGMGLVAIIKAVMSAQGMPLDGGLGLSVSAIVVPIILGTIVTVVSAWAPARRAGRVQPVEAMRTTESASGNSLKVRTIFGAIILLVGIVAALAGVLSDAETNVRAILVGFGAFGVIVGFFLAGPALSLPLVPTVGKAIGAPFGAIGSLAATNSRRNPRRTAATAFALTLGVALVTAIGMLGATMKSSVADTVEQNITSDYLLSGPSSGEFPTPKDTGKRAAEAEGVDKVITVGMAPVTVDGQASMDYGPQFQQTMTADGDPSSMIALDMVEGDANLDKGFIATEDFAKEHGWKVGETYKVTSAEKDKKAEAKLVGTFKPTDVVQNMVLSQDVAEKVAPKKSFTVQMVGVLGKEGYDKEELRHNLEDSVKDLVVVQVNSGEEYAGQAAGFIDQMLSILYGLLALAVIIAVLGIVNTLTLGVIERRQEIGMLRAVGTHRRQIRTMITLESVQIALFGAVMGILIGLGLGWSFIEILGDEGLDSAQIPWAMVLIMLVGSAIVGIIAAVWPSNRAAKTPPLEAIAD</sequence>
<evidence type="ECO:0000256" key="3">
    <source>
        <dbReference type="ARBA" id="ARBA00022692"/>
    </source>
</evidence>
<evidence type="ECO:0000256" key="6">
    <source>
        <dbReference type="ARBA" id="ARBA00038076"/>
    </source>
</evidence>
<feature type="domain" description="MacB-like periplasmic core" evidence="9">
    <location>
        <begin position="485"/>
        <end position="645"/>
    </location>
</feature>
<feature type="transmembrane region" description="Helical" evidence="7">
    <location>
        <begin position="721"/>
        <end position="746"/>
    </location>
</feature>
<name>A0A8I1LC06_9CORY</name>
<feature type="transmembrane region" description="Helical" evidence="7">
    <location>
        <begin position="776"/>
        <end position="796"/>
    </location>
</feature>
<protein>
    <submittedName>
        <fullName evidence="10">ABC transporter permease</fullName>
    </submittedName>
</protein>
<organism evidence="10 11">
    <name type="scientific">Corynebacterium tuberculostearicum</name>
    <dbReference type="NCBI Taxonomy" id="38304"/>
    <lineage>
        <taxon>Bacteria</taxon>
        <taxon>Bacillati</taxon>
        <taxon>Actinomycetota</taxon>
        <taxon>Actinomycetes</taxon>
        <taxon>Mycobacteriales</taxon>
        <taxon>Corynebacteriaceae</taxon>
        <taxon>Corynebacterium</taxon>
    </lineage>
</organism>
<feature type="transmembrane region" description="Helical" evidence="7">
    <location>
        <begin position="313"/>
        <end position="337"/>
    </location>
</feature>
<dbReference type="Pfam" id="PF02687">
    <property type="entry name" value="FtsX"/>
    <property type="match status" value="2"/>
</dbReference>
<feature type="domain" description="MacB-like periplasmic core" evidence="9">
    <location>
        <begin position="23"/>
        <end position="229"/>
    </location>
</feature>
<evidence type="ECO:0000256" key="1">
    <source>
        <dbReference type="ARBA" id="ARBA00004651"/>
    </source>
</evidence>
<evidence type="ECO:0000256" key="2">
    <source>
        <dbReference type="ARBA" id="ARBA00022475"/>
    </source>
</evidence>
<reference evidence="10 11" key="1">
    <citation type="submission" date="2020-12" db="EMBL/GenBank/DDBJ databases">
        <title>Draft genome sequence of the commensal strain Corynebacterium tuberculostearicum MFP09/CIP 102622 isolated from human skin.</title>
        <authorList>
            <person name="Boukerb A.M."/>
            <person name="Janvier X."/>
            <person name="Feuilloley M.G.J."/>
            <person name="Groboillot A."/>
        </authorList>
    </citation>
    <scope>NUCLEOTIDE SEQUENCE [LARGE SCALE GENOMIC DNA]</scope>
    <source>
        <strain evidence="10 11">CIP 102622</strain>
    </source>
</reference>
<evidence type="ECO:0000259" key="9">
    <source>
        <dbReference type="Pfam" id="PF12704"/>
    </source>
</evidence>
<evidence type="ECO:0000256" key="4">
    <source>
        <dbReference type="ARBA" id="ARBA00022989"/>
    </source>
</evidence>
<dbReference type="InterPro" id="IPR003838">
    <property type="entry name" value="ABC3_permease_C"/>
</dbReference>
<keyword evidence="5 7" id="KW-0472">Membrane</keyword>
<proteinExistence type="inferred from homology"/>
<evidence type="ECO:0000313" key="11">
    <source>
        <dbReference type="Proteomes" id="UP000603369"/>
    </source>
</evidence>
<keyword evidence="2" id="KW-1003">Cell membrane</keyword>
<feature type="transmembrane region" description="Helical" evidence="7">
    <location>
        <begin position="808"/>
        <end position="831"/>
    </location>
</feature>
<dbReference type="EMBL" id="JAEHFL010000002">
    <property type="protein sequence ID" value="MBK3427164.1"/>
    <property type="molecule type" value="Genomic_DNA"/>
</dbReference>
<keyword evidence="4 7" id="KW-1133">Transmembrane helix</keyword>
<dbReference type="AlphaFoldDB" id="A0A8I1LC06"/>
<feature type="domain" description="ABC3 transporter permease C-terminal" evidence="8">
    <location>
        <begin position="263"/>
        <end position="383"/>
    </location>
</feature>
<dbReference type="Pfam" id="PF12704">
    <property type="entry name" value="MacB_PCD"/>
    <property type="match status" value="2"/>
</dbReference>
<dbReference type="GO" id="GO:0005886">
    <property type="term" value="C:plasma membrane"/>
    <property type="evidence" value="ECO:0007669"/>
    <property type="project" value="UniProtKB-SubCell"/>
</dbReference>